<accession>E4X533</accession>
<dbReference type="EMBL" id="FN653025">
    <property type="protein sequence ID" value="CBY18402.1"/>
    <property type="molecule type" value="Genomic_DNA"/>
</dbReference>
<sequence>MLRIGALSLLFFQCFWLINSKKAPITKIRTADHKWKILVDRRLGNAAKDPNDDPLEDLNDARERTQNWLFAMENLSPAALSTLKRELEKRVNLAMVKIDETEILNADEKNFKHELLTMFVDELKGAVQKINRGQDKPSY</sequence>
<evidence type="ECO:0000313" key="3">
    <source>
        <dbReference type="Proteomes" id="UP000001307"/>
    </source>
</evidence>
<evidence type="ECO:0000313" key="2">
    <source>
        <dbReference type="EMBL" id="CBY18402.1"/>
    </source>
</evidence>
<keyword evidence="1" id="KW-0732">Signal</keyword>
<dbReference type="Proteomes" id="UP000001307">
    <property type="component" value="Unassembled WGS sequence"/>
</dbReference>
<reference evidence="2" key="1">
    <citation type="journal article" date="2010" name="Science">
        <title>Plasticity of animal genome architecture unmasked by rapid evolution of a pelagic tunicate.</title>
        <authorList>
            <person name="Denoeud F."/>
            <person name="Henriet S."/>
            <person name="Mungpakdee S."/>
            <person name="Aury J.M."/>
            <person name="Da Silva C."/>
            <person name="Brinkmann H."/>
            <person name="Mikhaleva J."/>
            <person name="Olsen L.C."/>
            <person name="Jubin C."/>
            <person name="Canestro C."/>
            <person name="Bouquet J.M."/>
            <person name="Danks G."/>
            <person name="Poulain J."/>
            <person name="Campsteijn C."/>
            <person name="Adamski M."/>
            <person name="Cross I."/>
            <person name="Yadetie F."/>
            <person name="Muffato M."/>
            <person name="Louis A."/>
            <person name="Butcher S."/>
            <person name="Tsagkogeorga G."/>
            <person name="Konrad A."/>
            <person name="Singh S."/>
            <person name="Jensen M.F."/>
            <person name="Cong E.H."/>
            <person name="Eikeseth-Otteraa H."/>
            <person name="Noel B."/>
            <person name="Anthouard V."/>
            <person name="Porcel B.M."/>
            <person name="Kachouri-Lafond R."/>
            <person name="Nishino A."/>
            <person name="Ugolini M."/>
            <person name="Chourrout P."/>
            <person name="Nishida H."/>
            <person name="Aasland R."/>
            <person name="Huzurbazar S."/>
            <person name="Westhof E."/>
            <person name="Delsuc F."/>
            <person name="Lehrach H."/>
            <person name="Reinhardt R."/>
            <person name="Weissenbach J."/>
            <person name="Roy S.W."/>
            <person name="Artiguenave F."/>
            <person name="Postlethwait J.H."/>
            <person name="Manak J.R."/>
            <person name="Thompson E.M."/>
            <person name="Jaillon O."/>
            <person name="Du Pasquier L."/>
            <person name="Boudinot P."/>
            <person name="Liberles D.A."/>
            <person name="Volff J.N."/>
            <person name="Philippe H."/>
            <person name="Lenhard B."/>
            <person name="Roest Crollius H."/>
            <person name="Wincker P."/>
            <person name="Chourrout D."/>
        </authorList>
    </citation>
    <scope>NUCLEOTIDE SEQUENCE [LARGE SCALE GENOMIC DNA]</scope>
</reference>
<evidence type="ECO:0000256" key="1">
    <source>
        <dbReference type="SAM" id="SignalP"/>
    </source>
</evidence>
<feature type="chain" id="PRO_5003192627" evidence="1">
    <location>
        <begin position="21"/>
        <end position="139"/>
    </location>
</feature>
<gene>
    <name evidence="2" type="ORF">GSOID_T00002259001</name>
</gene>
<name>E4X533_OIKDI</name>
<organism evidence="2">
    <name type="scientific">Oikopleura dioica</name>
    <name type="common">Tunicate</name>
    <dbReference type="NCBI Taxonomy" id="34765"/>
    <lineage>
        <taxon>Eukaryota</taxon>
        <taxon>Metazoa</taxon>
        <taxon>Chordata</taxon>
        <taxon>Tunicata</taxon>
        <taxon>Appendicularia</taxon>
        <taxon>Copelata</taxon>
        <taxon>Oikopleuridae</taxon>
        <taxon>Oikopleura</taxon>
    </lineage>
</organism>
<dbReference type="AlphaFoldDB" id="E4X533"/>
<feature type="signal peptide" evidence="1">
    <location>
        <begin position="1"/>
        <end position="20"/>
    </location>
</feature>
<proteinExistence type="predicted"/>
<dbReference type="InParanoid" id="E4X533"/>
<keyword evidence="3" id="KW-1185">Reference proteome</keyword>
<protein>
    <submittedName>
        <fullName evidence="2">Uncharacterized protein</fullName>
    </submittedName>
</protein>